<dbReference type="PANTHER" id="PTHR36175:SF1">
    <property type="entry name" value="CYANOPHYCINASE"/>
    <property type="match status" value="1"/>
</dbReference>
<dbReference type="NCBIfam" id="TIGR02069">
    <property type="entry name" value="cyanophycinase"/>
    <property type="match status" value="1"/>
</dbReference>
<evidence type="ECO:0000256" key="7">
    <source>
        <dbReference type="ARBA" id="ARBA00022801"/>
    </source>
</evidence>
<evidence type="ECO:0000256" key="8">
    <source>
        <dbReference type="ARBA" id="ARBA00022825"/>
    </source>
</evidence>
<comment type="similarity">
    <text evidence="3">Belongs to the peptidase S51 family.</text>
</comment>
<comment type="caution">
    <text evidence="10">The sequence shown here is derived from an EMBL/GenBank/DDBJ whole genome shotgun (WGS) entry which is preliminary data.</text>
</comment>
<dbReference type="Gene3D" id="3.40.50.880">
    <property type="match status" value="1"/>
</dbReference>
<gene>
    <name evidence="10" type="ORF">C8P64_3105</name>
</gene>
<dbReference type="Proteomes" id="UP000244174">
    <property type="component" value="Unassembled WGS sequence"/>
</dbReference>
<dbReference type="AlphaFoldDB" id="A0A2T6ACR4"/>
<dbReference type="EC" id="3.4.15.6" evidence="4"/>
<dbReference type="GO" id="GO:0008236">
    <property type="term" value="F:serine-type peptidase activity"/>
    <property type="evidence" value="ECO:0007669"/>
    <property type="project" value="UniProtKB-KW"/>
</dbReference>
<evidence type="ECO:0000256" key="4">
    <source>
        <dbReference type="ARBA" id="ARBA00013115"/>
    </source>
</evidence>
<evidence type="ECO:0000256" key="2">
    <source>
        <dbReference type="ARBA" id="ARBA00002039"/>
    </source>
</evidence>
<dbReference type="InterPro" id="IPR005320">
    <property type="entry name" value="Peptidase_S51"/>
</dbReference>
<reference evidence="10 11" key="1">
    <citation type="submission" date="2018-04" db="EMBL/GenBank/DDBJ databases">
        <title>Genomic Encyclopedia of Archaeal and Bacterial Type Strains, Phase II (KMG-II): from individual species to whole genera.</title>
        <authorList>
            <person name="Goeker M."/>
        </authorList>
    </citation>
    <scope>NUCLEOTIDE SEQUENCE [LARGE SCALE GENOMIC DNA]</scope>
    <source>
        <strain evidence="10 11">DSM 23082</strain>
    </source>
</reference>
<dbReference type="PANTHER" id="PTHR36175">
    <property type="entry name" value="CYANOPHYCINASE"/>
    <property type="match status" value="1"/>
</dbReference>
<dbReference type="RefSeq" id="WP_245889716.1">
    <property type="nucleotide sequence ID" value="NZ_QBKQ01000004.1"/>
</dbReference>
<dbReference type="GO" id="GO:0006508">
    <property type="term" value="P:proteolysis"/>
    <property type="evidence" value="ECO:0007669"/>
    <property type="project" value="UniProtKB-KW"/>
</dbReference>
<keyword evidence="8" id="KW-0720">Serine protease</keyword>
<dbReference type="EMBL" id="QBKQ01000004">
    <property type="protein sequence ID" value="PTX41607.1"/>
    <property type="molecule type" value="Genomic_DNA"/>
</dbReference>
<evidence type="ECO:0000256" key="9">
    <source>
        <dbReference type="SAM" id="SignalP"/>
    </source>
</evidence>
<dbReference type="SUPFAM" id="SSF52317">
    <property type="entry name" value="Class I glutamine amidotransferase-like"/>
    <property type="match status" value="1"/>
</dbReference>
<sequence length="297" mass="32349">MKLGKIAGLFLMSLFWISCNSGDSSGNTSGENQKVSQVRNQAKGKLFIIGGGKRPPELVKELIKVSDLENDTYAVILPMASSEPDSAIFYAAKQFTELGIKPEKIKGFNFQKNRQNVEHLDSLANAGLIYISGGDQNRFMDIVLDSPVSDAIKRAYQNGATIAGTSAGAAVMSKKMITGDEFKHPEYTGDFRTIEAENIELKEGLGLLENAIIDQHFIQRMRMNRLISTAIENPEEISIGIDESTAILVQQDSASVLGASQVIVIRNNKKSKISKKGLLGARDLQLSVVLPGEKFAL</sequence>
<proteinExistence type="inferred from homology"/>
<evidence type="ECO:0000256" key="3">
    <source>
        <dbReference type="ARBA" id="ARBA00006534"/>
    </source>
</evidence>
<keyword evidence="7" id="KW-0378">Hydrolase</keyword>
<keyword evidence="9" id="KW-0732">Signal</keyword>
<evidence type="ECO:0000313" key="10">
    <source>
        <dbReference type="EMBL" id="PTX41607.1"/>
    </source>
</evidence>
<evidence type="ECO:0000256" key="5">
    <source>
        <dbReference type="ARBA" id="ARBA00015719"/>
    </source>
</evidence>
<feature type="signal peptide" evidence="9">
    <location>
        <begin position="1"/>
        <end position="21"/>
    </location>
</feature>
<comment type="catalytic activity">
    <reaction evidence="1">
        <text>[L-4-(L-arginin-2-N-yl)aspartate](n) + H2O = [L-4-(L-arginin-2-N-yl)aspartate](n-1) + L-4-(L-arginin-2-N-yl)aspartate</text>
        <dbReference type="Rhea" id="RHEA:12845"/>
        <dbReference type="Rhea" id="RHEA-COMP:13728"/>
        <dbReference type="Rhea" id="RHEA-COMP:13734"/>
        <dbReference type="ChEBI" id="CHEBI:15377"/>
        <dbReference type="ChEBI" id="CHEBI:137986"/>
        <dbReference type="ChEBI" id="CHEBI:137991"/>
        <dbReference type="EC" id="3.4.15.6"/>
    </reaction>
</comment>
<dbReference type="CDD" id="cd03145">
    <property type="entry name" value="GAT1_cyanophycinase"/>
    <property type="match status" value="1"/>
</dbReference>
<keyword evidence="11" id="KW-1185">Reference proteome</keyword>
<feature type="chain" id="PRO_5015586670" description="Cyanophycinase" evidence="9">
    <location>
        <begin position="22"/>
        <end position="297"/>
    </location>
</feature>
<evidence type="ECO:0000313" key="11">
    <source>
        <dbReference type="Proteomes" id="UP000244174"/>
    </source>
</evidence>
<dbReference type="InterPro" id="IPR011811">
    <property type="entry name" value="Peptidase_S51_cyanophycinase"/>
</dbReference>
<dbReference type="PROSITE" id="PS51257">
    <property type="entry name" value="PROKAR_LIPOPROTEIN"/>
    <property type="match status" value="1"/>
</dbReference>
<evidence type="ECO:0000256" key="1">
    <source>
        <dbReference type="ARBA" id="ARBA00001092"/>
    </source>
</evidence>
<comment type="function">
    <text evidence="2">Exopeptidase that catalyzes the hydrolytic cleavage of multi-L-arginyl-poly-L-aspartic acid (cyanophycin; a water-insoluble reserve polymer) into aspartate-arginine dipeptides.</text>
</comment>
<accession>A0A2T6ACR4</accession>
<organism evidence="10 11">
    <name type="scientific">Christiangramia gaetbulicola</name>
    <dbReference type="NCBI Taxonomy" id="703340"/>
    <lineage>
        <taxon>Bacteria</taxon>
        <taxon>Pseudomonadati</taxon>
        <taxon>Bacteroidota</taxon>
        <taxon>Flavobacteriia</taxon>
        <taxon>Flavobacteriales</taxon>
        <taxon>Flavobacteriaceae</taxon>
        <taxon>Christiangramia</taxon>
    </lineage>
</organism>
<dbReference type="InterPro" id="IPR029062">
    <property type="entry name" value="Class_I_gatase-like"/>
</dbReference>
<protein>
    <recommendedName>
        <fullName evidence="5">Cyanophycinase</fullName>
        <ecNumber evidence="4">3.4.15.6</ecNumber>
    </recommendedName>
</protein>
<name>A0A2T6ACR4_9FLAO</name>
<dbReference type="GO" id="GO:0008241">
    <property type="term" value="F:peptidyl-dipeptidase activity"/>
    <property type="evidence" value="ECO:0007669"/>
    <property type="project" value="UniProtKB-EC"/>
</dbReference>
<dbReference type="Pfam" id="PF03575">
    <property type="entry name" value="Peptidase_S51"/>
    <property type="match status" value="1"/>
</dbReference>
<evidence type="ECO:0000256" key="6">
    <source>
        <dbReference type="ARBA" id="ARBA00022670"/>
    </source>
</evidence>
<keyword evidence="6" id="KW-0645">Protease</keyword>